<dbReference type="InterPro" id="IPR035937">
    <property type="entry name" value="FPG_N"/>
</dbReference>
<evidence type="ECO:0000256" key="1">
    <source>
        <dbReference type="ARBA" id="ARBA00001668"/>
    </source>
</evidence>
<evidence type="ECO:0000256" key="14">
    <source>
        <dbReference type="ARBA" id="ARBA00044632"/>
    </source>
</evidence>
<comment type="catalytic activity">
    <reaction evidence="1 15">
        <text>Hydrolysis of DNA containing ring-opened 7-methylguanine residues, releasing 2,6-diamino-4-hydroxy-5-(N-methyl)formamidopyrimidine.</text>
        <dbReference type="EC" id="3.2.2.23"/>
    </reaction>
</comment>
<keyword evidence="11 15" id="KW-0456">Lyase</keyword>
<evidence type="ECO:0000256" key="7">
    <source>
        <dbReference type="ARBA" id="ARBA00022801"/>
    </source>
</evidence>
<evidence type="ECO:0000313" key="18">
    <source>
        <dbReference type="EMBL" id="AUM62929.1"/>
    </source>
</evidence>
<dbReference type="PROSITE" id="PS01242">
    <property type="entry name" value="ZF_FPG_1"/>
    <property type="match status" value="1"/>
</dbReference>
<comment type="cofactor">
    <cofactor evidence="15">
        <name>Zn(2+)</name>
        <dbReference type="ChEBI" id="CHEBI:29105"/>
    </cofactor>
    <text evidence="15">Binds 1 zinc ion per subunit.</text>
</comment>
<dbReference type="OrthoDB" id="9800855at2"/>
<evidence type="ECO:0000256" key="12">
    <source>
        <dbReference type="ARBA" id="ARBA00023268"/>
    </source>
</evidence>
<evidence type="ECO:0000256" key="2">
    <source>
        <dbReference type="ARBA" id="ARBA00009409"/>
    </source>
</evidence>
<comment type="subunit">
    <text evidence="3 15">Monomer.</text>
</comment>
<dbReference type="Pfam" id="PF06831">
    <property type="entry name" value="H2TH"/>
    <property type="match status" value="1"/>
</dbReference>
<dbReference type="InterPro" id="IPR000214">
    <property type="entry name" value="Znf_DNA_glyclase/AP_lyase"/>
</dbReference>
<dbReference type="HAMAP" id="MF_00103">
    <property type="entry name" value="Fapy_DNA_glycosyl"/>
    <property type="match status" value="1"/>
</dbReference>
<evidence type="ECO:0000256" key="8">
    <source>
        <dbReference type="ARBA" id="ARBA00022833"/>
    </source>
</evidence>
<feature type="binding site" evidence="15">
    <location>
        <position position="113"/>
    </location>
    <ligand>
        <name>DNA</name>
        <dbReference type="ChEBI" id="CHEBI:16991"/>
    </ligand>
</feature>
<evidence type="ECO:0000256" key="11">
    <source>
        <dbReference type="ARBA" id="ARBA00023239"/>
    </source>
</evidence>
<evidence type="ECO:0000256" key="9">
    <source>
        <dbReference type="ARBA" id="ARBA00023125"/>
    </source>
</evidence>
<keyword evidence="12 15" id="KW-0511">Multifunctional enzyme</keyword>
<dbReference type="EMBL" id="CP025543">
    <property type="protein sequence ID" value="AUM62929.1"/>
    <property type="molecule type" value="Genomic_DNA"/>
</dbReference>
<sequence>MPELPEVETVIRILNKKVKGLTIRKATITYPNLIKTDISIPEFEKELEGRKIDNISRIAKHIIFELQELVLISHLRMEGKWFVYEAGTQYEQKHVEAVFELSDNKLLVYTDTRKFGTLHLQEKSKFRTQKPIQNVGPEPFDSSLNGQYLMDIMSGSNKHIKTVLLDQTKISGIGNIYADEILFEAKIHPEKRASSLKLRNYEDILNASKRILKRSIELGGSTIDSYQPEQGIDGKYQNELKVHLRKDKPCFECGRIIQKIKVNGRGTYFCGECQN</sequence>
<dbReference type="GO" id="GO:0034039">
    <property type="term" value="F:8-oxo-7,8-dihydroguanine DNA N-glycosylase activity"/>
    <property type="evidence" value="ECO:0007669"/>
    <property type="project" value="TreeGrafter"/>
</dbReference>
<keyword evidence="5 15" id="KW-0227">DNA damage</keyword>
<dbReference type="GO" id="GO:0003690">
    <property type="term" value="F:double-stranded DNA binding"/>
    <property type="evidence" value="ECO:0007669"/>
    <property type="project" value="UniProtKB-ARBA"/>
</dbReference>
<comment type="similarity">
    <text evidence="2 15">Belongs to the FPG family.</text>
</comment>
<dbReference type="InterPro" id="IPR010979">
    <property type="entry name" value="Ribosomal_uS13-like_H2TH"/>
</dbReference>
<reference evidence="18 19" key="1">
    <citation type="submission" date="2017-12" db="EMBL/GenBank/DDBJ databases">
        <title>Complete genome sequence of Spiroplasma monobiae MQ-1 (ATCC 33825).</title>
        <authorList>
            <person name="Tsai Y.-M."/>
            <person name="Lo W.-S."/>
            <person name="Wu P.-S."/>
            <person name="Cho S.-T."/>
            <person name="Kuo C.-H."/>
        </authorList>
    </citation>
    <scope>NUCLEOTIDE SEQUENCE [LARGE SCALE GENOMIC DNA]</scope>
    <source>
        <strain evidence="18 19">MQ-1</strain>
    </source>
</reference>
<dbReference type="InterPro" id="IPR020629">
    <property type="entry name" value="FPG_Glyclase"/>
</dbReference>
<comment type="caution">
    <text evidence="15">Lacks conserved residue(s) required for the propagation of feature annotation.</text>
</comment>
<keyword evidence="7 15" id="KW-0378">Hydrolase</keyword>
<feature type="binding site" evidence="15">
    <location>
        <position position="94"/>
    </location>
    <ligand>
        <name>DNA</name>
        <dbReference type="ChEBI" id="CHEBI:16991"/>
    </ligand>
</feature>
<dbReference type="PROSITE" id="PS51068">
    <property type="entry name" value="FPG_CAT"/>
    <property type="match status" value="1"/>
</dbReference>
<dbReference type="GO" id="GO:0008270">
    <property type="term" value="F:zinc ion binding"/>
    <property type="evidence" value="ECO:0007669"/>
    <property type="project" value="UniProtKB-UniRule"/>
</dbReference>
<keyword evidence="19" id="KW-1185">Reference proteome</keyword>
<keyword evidence="13 15" id="KW-0326">Glycosidase</keyword>
<evidence type="ECO:0000256" key="5">
    <source>
        <dbReference type="ARBA" id="ARBA00022763"/>
    </source>
</evidence>
<keyword evidence="9 15" id="KW-0238">DNA-binding</keyword>
<evidence type="ECO:0000256" key="3">
    <source>
        <dbReference type="ARBA" id="ARBA00011245"/>
    </source>
</evidence>
<dbReference type="SUPFAM" id="SSF57716">
    <property type="entry name" value="Glucocorticoid receptor-like (DNA-binding domain)"/>
    <property type="match status" value="1"/>
</dbReference>
<feature type="active site" description="Proton donor; for delta-elimination activity" evidence="15">
    <location>
        <position position="265"/>
    </location>
</feature>
<feature type="active site" description="Schiff-base intermediate with DNA" evidence="15">
    <location>
        <position position="2"/>
    </location>
</feature>
<protein>
    <recommendedName>
        <fullName evidence="15">Formamidopyrimidine-DNA glycosylase</fullName>
        <shortName evidence="15">Fapy-DNA glycosylase</shortName>
        <ecNumber evidence="15">3.2.2.23</ecNumber>
    </recommendedName>
    <alternativeName>
        <fullName evidence="15">DNA-(apurinic or apyrimidinic site) lyase MutM</fullName>
        <shortName evidence="15">AP lyase MutM</shortName>
        <ecNumber evidence="15">4.2.99.18</ecNumber>
    </alternativeName>
</protein>
<name>A0A2K9LV60_SPISQ</name>
<dbReference type="SUPFAM" id="SSF81624">
    <property type="entry name" value="N-terminal domain of MutM-like DNA repair proteins"/>
    <property type="match status" value="1"/>
</dbReference>
<evidence type="ECO:0000259" key="16">
    <source>
        <dbReference type="PROSITE" id="PS51066"/>
    </source>
</evidence>
<dbReference type="InterPro" id="IPR010663">
    <property type="entry name" value="Znf_FPG/IleRS"/>
</dbReference>
<feature type="domain" description="Formamidopyrimidine-DNA glycosylase catalytic" evidence="17">
    <location>
        <begin position="2"/>
        <end position="116"/>
    </location>
</feature>
<dbReference type="Gene3D" id="1.10.8.50">
    <property type="match status" value="1"/>
</dbReference>
<dbReference type="Proteomes" id="UP000234790">
    <property type="component" value="Chromosome"/>
</dbReference>
<feature type="active site" description="Proton donor" evidence="15">
    <location>
        <position position="3"/>
    </location>
</feature>
<feature type="domain" description="FPG-type" evidence="16">
    <location>
        <begin position="241"/>
        <end position="275"/>
    </location>
</feature>
<dbReference type="SMART" id="SM00898">
    <property type="entry name" value="Fapy_DNA_glyco"/>
    <property type="match status" value="1"/>
</dbReference>
<accession>A0A2K9LV60</accession>
<dbReference type="SMART" id="SM01232">
    <property type="entry name" value="H2TH"/>
    <property type="match status" value="1"/>
</dbReference>
<evidence type="ECO:0000256" key="4">
    <source>
        <dbReference type="ARBA" id="ARBA00022723"/>
    </source>
</evidence>
<evidence type="ECO:0000256" key="10">
    <source>
        <dbReference type="ARBA" id="ARBA00023204"/>
    </source>
</evidence>
<dbReference type="InterPro" id="IPR012319">
    <property type="entry name" value="FPG_cat"/>
</dbReference>
<dbReference type="SUPFAM" id="SSF46946">
    <property type="entry name" value="S13-like H2TH domain"/>
    <property type="match status" value="1"/>
</dbReference>
<dbReference type="RefSeq" id="WP_101780974.1">
    <property type="nucleotide sequence ID" value="NZ_CP025543.1"/>
</dbReference>
<dbReference type="PROSITE" id="PS51066">
    <property type="entry name" value="ZF_FPG_2"/>
    <property type="match status" value="1"/>
</dbReference>
<keyword evidence="10 15" id="KW-0234">DNA repair</keyword>
<feature type="active site" description="Proton donor; for beta-elimination activity" evidence="15">
    <location>
        <position position="60"/>
    </location>
</feature>
<evidence type="ECO:0000259" key="17">
    <source>
        <dbReference type="PROSITE" id="PS51068"/>
    </source>
</evidence>
<evidence type="ECO:0000313" key="19">
    <source>
        <dbReference type="Proteomes" id="UP000234790"/>
    </source>
</evidence>
<dbReference type="GO" id="GO:0006284">
    <property type="term" value="P:base-excision repair"/>
    <property type="evidence" value="ECO:0007669"/>
    <property type="project" value="InterPro"/>
</dbReference>
<keyword evidence="6 15" id="KW-0863">Zinc-finger</keyword>
<evidence type="ECO:0000256" key="6">
    <source>
        <dbReference type="ARBA" id="ARBA00022771"/>
    </source>
</evidence>
<keyword evidence="8 15" id="KW-0862">Zinc</keyword>
<dbReference type="AlphaFoldDB" id="A0A2K9LV60"/>
<dbReference type="InterPro" id="IPR015886">
    <property type="entry name" value="H2TH_FPG"/>
</dbReference>
<dbReference type="InterPro" id="IPR015887">
    <property type="entry name" value="DNA_glyclase_Znf_dom_DNA_BS"/>
</dbReference>
<dbReference type="CDD" id="cd08966">
    <property type="entry name" value="EcFpg-like_N"/>
    <property type="match status" value="1"/>
</dbReference>
<evidence type="ECO:0000256" key="15">
    <source>
        <dbReference type="HAMAP-Rule" id="MF_00103"/>
    </source>
</evidence>
<dbReference type="Gene3D" id="3.20.190.10">
    <property type="entry name" value="MutM-like, N-terminal"/>
    <property type="match status" value="1"/>
</dbReference>
<comment type="function">
    <text evidence="15">Involved in base excision repair of DNA damaged by oxidation or by mutagenic agents. Acts as DNA glycosylase that recognizes and removes damaged bases. Has a preference for oxidized purines, such as 7,8-dihydro-8-oxoguanine (8-oxoG). Has AP (apurinic/apyrimidinic) lyase activity and introduces nicks in the DNA strand. Cleaves the DNA backbone by beta-delta elimination to generate a single-strand break at the site of the removed base with both 3'- and 5'-phosphates.</text>
</comment>
<comment type="catalytic activity">
    <reaction evidence="14 15">
        <text>2'-deoxyribonucleotide-(2'-deoxyribose 5'-phosphate)-2'-deoxyribonucleotide-DNA = a 3'-end 2'-deoxyribonucleotide-(2,3-dehydro-2,3-deoxyribose 5'-phosphate)-DNA + a 5'-end 5'-phospho-2'-deoxyribonucleoside-DNA + H(+)</text>
        <dbReference type="Rhea" id="RHEA:66592"/>
        <dbReference type="Rhea" id="RHEA-COMP:13180"/>
        <dbReference type="Rhea" id="RHEA-COMP:16897"/>
        <dbReference type="Rhea" id="RHEA-COMP:17067"/>
        <dbReference type="ChEBI" id="CHEBI:15378"/>
        <dbReference type="ChEBI" id="CHEBI:136412"/>
        <dbReference type="ChEBI" id="CHEBI:157695"/>
        <dbReference type="ChEBI" id="CHEBI:167181"/>
        <dbReference type="EC" id="4.2.99.18"/>
    </reaction>
</comment>
<proteinExistence type="inferred from homology"/>
<gene>
    <name evidence="15 18" type="primary">mutM</name>
    <name evidence="15" type="synonym">fpg</name>
    <name evidence="18" type="ORF">SMONO_v1c06800</name>
</gene>
<dbReference type="Pfam" id="PF06827">
    <property type="entry name" value="zf-FPG_IleRS"/>
    <property type="match status" value="1"/>
</dbReference>
<dbReference type="KEGG" id="smoo:SMONO_v1c06800"/>
<dbReference type="FunFam" id="1.10.8.50:FF:000003">
    <property type="entry name" value="Formamidopyrimidine-DNA glycosylase"/>
    <property type="match status" value="1"/>
</dbReference>
<dbReference type="GO" id="GO:0140078">
    <property type="term" value="F:class I DNA-(apurinic or apyrimidinic site) endonuclease activity"/>
    <property type="evidence" value="ECO:0007669"/>
    <property type="project" value="UniProtKB-EC"/>
</dbReference>
<organism evidence="18 19">
    <name type="scientific">Spiroplasma monobiae MQ-1</name>
    <dbReference type="NCBI Taxonomy" id="1336748"/>
    <lineage>
        <taxon>Bacteria</taxon>
        <taxon>Bacillati</taxon>
        <taxon>Mycoplasmatota</taxon>
        <taxon>Mollicutes</taxon>
        <taxon>Entomoplasmatales</taxon>
        <taxon>Spiroplasmataceae</taxon>
        <taxon>Spiroplasma</taxon>
    </lineage>
</organism>
<dbReference type="PANTHER" id="PTHR22993:SF9">
    <property type="entry name" value="FORMAMIDOPYRIMIDINE-DNA GLYCOSYLASE"/>
    <property type="match status" value="1"/>
</dbReference>
<dbReference type="NCBIfam" id="TIGR00577">
    <property type="entry name" value="fpg"/>
    <property type="match status" value="1"/>
</dbReference>
<dbReference type="EC" id="3.2.2.23" evidence="15"/>
<dbReference type="NCBIfam" id="NF002211">
    <property type="entry name" value="PRK01103.1"/>
    <property type="match status" value="1"/>
</dbReference>
<dbReference type="GO" id="GO:0003684">
    <property type="term" value="F:damaged DNA binding"/>
    <property type="evidence" value="ECO:0007669"/>
    <property type="project" value="InterPro"/>
</dbReference>
<dbReference type="PANTHER" id="PTHR22993">
    <property type="entry name" value="FORMAMIDOPYRIMIDINE-DNA GLYCOSYLASE"/>
    <property type="match status" value="1"/>
</dbReference>
<dbReference type="EC" id="4.2.99.18" evidence="15"/>
<dbReference type="Pfam" id="PF01149">
    <property type="entry name" value="Fapy_DNA_glyco"/>
    <property type="match status" value="1"/>
</dbReference>
<evidence type="ECO:0000256" key="13">
    <source>
        <dbReference type="ARBA" id="ARBA00023295"/>
    </source>
</evidence>
<keyword evidence="4 15" id="KW-0479">Metal-binding</keyword>